<reference evidence="1" key="1">
    <citation type="submission" date="2018-06" db="EMBL/GenBank/DDBJ databases">
        <authorList>
            <person name="Zhirakovskaya E."/>
        </authorList>
    </citation>
    <scope>NUCLEOTIDE SEQUENCE</scope>
</reference>
<gene>
    <name evidence="1" type="ORF">MNBD_CHLOROFLEXI01-327</name>
</gene>
<name>A0A3B0V3Q8_9ZZZZ</name>
<evidence type="ECO:0000313" key="1">
    <source>
        <dbReference type="EMBL" id="VAW38165.1"/>
    </source>
</evidence>
<proteinExistence type="predicted"/>
<organism evidence="1">
    <name type="scientific">hydrothermal vent metagenome</name>
    <dbReference type="NCBI Taxonomy" id="652676"/>
    <lineage>
        <taxon>unclassified sequences</taxon>
        <taxon>metagenomes</taxon>
        <taxon>ecological metagenomes</taxon>
    </lineage>
</organism>
<accession>A0A3B0V3Q8</accession>
<protein>
    <submittedName>
        <fullName evidence="1">Uncharacterized protein</fullName>
    </submittedName>
</protein>
<dbReference type="AlphaFoldDB" id="A0A3B0V3Q8"/>
<dbReference type="EMBL" id="UOEU01000698">
    <property type="protein sequence ID" value="VAW38165.1"/>
    <property type="molecule type" value="Genomic_DNA"/>
</dbReference>
<sequence>MLDESALLDLEQELEFVLLQGSERSISLAWMIVAVV</sequence>